<sequence length="115" mass="13305">MKDGLFNDSLVIWKWKARHRSWQREAETWACSRAVVLIDPLVPLKKRNDTAKKSEVKQSEIPEFADPLGATVEDHKKNTVFTEDLSIFSKRKEEPKLANTLVSKEEEIIIVTEKI</sequence>
<protein>
    <submittedName>
        <fullName evidence="1 3">Uncharacterized protein</fullName>
    </submittedName>
</protein>
<dbReference type="EMBL" id="UZAJ01013967">
    <property type="protein sequence ID" value="VDO68670.1"/>
    <property type="molecule type" value="Genomic_DNA"/>
</dbReference>
<reference evidence="3" key="1">
    <citation type="submission" date="2016-06" db="UniProtKB">
        <authorList>
            <consortium name="WormBaseParasite"/>
        </authorList>
    </citation>
    <scope>IDENTIFICATION</scope>
</reference>
<evidence type="ECO:0000313" key="3">
    <source>
        <dbReference type="WBParaSite" id="OFLC_0001046601-mRNA-1"/>
    </source>
</evidence>
<dbReference type="AlphaFoldDB" id="A0A183HSK5"/>
<dbReference type="WBParaSite" id="OFLC_0001046601-mRNA-1">
    <property type="protein sequence ID" value="OFLC_0001046601-mRNA-1"/>
    <property type="gene ID" value="OFLC_0001046601"/>
</dbReference>
<evidence type="ECO:0000313" key="2">
    <source>
        <dbReference type="Proteomes" id="UP000267606"/>
    </source>
</evidence>
<name>A0A183HSK5_9BILA</name>
<dbReference type="Proteomes" id="UP000267606">
    <property type="component" value="Unassembled WGS sequence"/>
</dbReference>
<gene>
    <name evidence="1" type="ORF">OFLC_LOCUS10463</name>
</gene>
<proteinExistence type="predicted"/>
<accession>A0A183HSK5</accession>
<evidence type="ECO:0000313" key="1">
    <source>
        <dbReference type="EMBL" id="VDO68670.1"/>
    </source>
</evidence>
<keyword evidence="2" id="KW-1185">Reference proteome</keyword>
<organism evidence="3">
    <name type="scientific">Onchocerca flexuosa</name>
    <dbReference type="NCBI Taxonomy" id="387005"/>
    <lineage>
        <taxon>Eukaryota</taxon>
        <taxon>Metazoa</taxon>
        <taxon>Ecdysozoa</taxon>
        <taxon>Nematoda</taxon>
        <taxon>Chromadorea</taxon>
        <taxon>Rhabditida</taxon>
        <taxon>Spirurina</taxon>
        <taxon>Spiruromorpha</taxon>
        <taxon>Filarioidea</taxon>
        <taxon>Onchocercidae</taxon>
        <taxon>Onchocerca</taxon>
    </lineage>
</organism>
<dbReference type="STRING" id="387005.A0A183HSK5"/>
<reference evidence="1 2" key="2">
    <citation type="submission" date="2018-11" db="EMBL/GenBank/DDBJ databases">
        <authorList>
            <consortium name="Pathogen Informatics"/>
        </authorList>
    </citation>
    <scope>NUCLEOTIDE SEQUENCE [LARGE SCALE GENOMIC DNA]</scope>
</reference>